<organism evidence="2 3">
    <name type="scientific">Symbiodinium natans</name>
    <dbReference type="NCBI Taxonomy" id="878477"/>
    <lineage>
        <taxon>Eukaryota</taxon>
        <taxon>Sar</taxon>
        <taxon>Alveolata</taxon>
        <taxon>Dinophyceae</taxon>
        <taxon>Suessiales</taxon>
        <taxon>Symbiodiniaceae</taxon>
        <taxon>Symbiodinium</taxon>
    </lineage>
</organism>
<evidence type="ECO:0000313" key="2">
    <source>
        <dbReference type="EMBL" id="CAE7222093.1"/>
    </source>
</evidence>
<feature type="region of interest" description="Disordered" evidence="1">
    <location>
        <begin position="86"/>
        <end position="107"/>
    </location>
</feature>
<dbReference type="EMBL" id="CAJNDS010000603">
    <property type="protein sequence ID" value="CAE7222093.1"/>
    <property type="molecule type" value="Genomic_DNA"/>
</dbReference>
<name>A0A812K489_9DINO</name>
<proteinExistence type="predicted"/>
<dbReference type="OrthoDB" id="438455at2759"/>
<reference evidence="2" key="1">
    <citation type="submission" date="2021-02" db="EMBL/GenBank/DDBJ databases">
        <authorList>
            <person name="Dougan E. K."/>
            <person name="Rhodes N."/>
            <person name="Thang M."/>
            <person name="Chan C."/>
        </authorList>
    </citation>
    <scope>NUCLEOTIDE SEQUENCE</scope>
</reference>
<comment type="caution">
    <text evidence="2">The sequence shown here is derived from an EMBL/GenBank/DDBJ whole genome shotgun (WGS) entry which is preliminary data.</text>
</comment>
<keyword evidence="3" id="KW-1185">Reference proteome</keyword>
<protein>
    <submittedName>
        <fullName evidence="2">Uncharacterized protein</fullName>
    </submittedName>
</protein>
<dbReference type="AlphaFoldDB" id="A0A812K489"/>
<feature type="compositionally biased region" description="Basic and acidic residues" evidence="1">
    <location>
        <begin position="132"/>
        <end position="142"/>
    </location>
</feature>
<gene>
    <name evidence="2" type="ORF">SNAT2548_LOCUS8240</name>
</gene>
<feature type="region of interest" description="Disordered" evidence="1">
    <location>
        <begin position="124"/>
        <end position="162"/>
    </location>
</feature>
<accession>A0A812K489</accession>
<evidence type="ECO:0000256" key="1">
    <source>
        <dbReference type="SAM" id="MobiDB-lite"/>
    </source>
</evidence>
<evidence type="ECO:0000313" key="3">
    <source>
        <dbReference type="Proteomes" id="UP000604046"/>
    </source>
</evidence>
<sequence>MAAMVPMDQAVEVSYCMKLDLPDTKDSEDLALYSARTEQLPSARLPKKLSRPTNVAFFSMPTPAAVGILGEADEEVTDISIAVSPHNDDGEAWEAGPAPGPPGRYADKAQGLSLAQRLRQLDFSDDEDEEIQSSRHELREQEGGTALHADMADPDSVLEEGHESALVTDAGIVVEDCQEFIQEVDSDDD</sequence>
<dbReference type="Proteomes" id="UP000604046">
    <property type="component" value="Unassembled WGS sequence"/>
</dbReference>